<dbReference type="Pfam" id="PF00301">
    <property type="entry name" value="Rubredoxin"/>
    <property type="match status" value="1"/>
</dbReference>
<dbReference type="Proteomes" id="UP000190750">
    <property type="component" value="Unassembled WGS sequence"/>
</dbReference>
<dbReference type="GO" id="GO:0043448">
    <property type="term" value="P:alkane catabolic process"/>
    <property type="evidence" value="ECO:0007669"/>
    <property type="project" value="TreeGrafter"/>
</dbReference>
<reference evidence="9 10" key="1">
    <citation type="submission" date="2017-01" db="EMBL/GenBank/DDBJ databases">
        <title>Genome sequencing of Rhodoferax fermentans JCM 7819.</title>
        <authorList>
            <person name="Kim Y.J."/>
            <person name="Farh M.E.-A."/>
            <person name="Yang D.-C."/>
        </authorList>
    </citation>
    <scope>NUCLEOTIDE SEQUENCE [LARGE SCALE GENOMIC DNA]</scope>
    <source>
        <strain evidence="9 10">JCM 7819</strain>
    </source>
</reference>
<dbReference type="InterPro" id="IPR024934">
    <property type="entry name" value="Rubredoxin-like_dom"/>
</dbReference>
<keyword evidence="2" id="KW-0813">Transport</keyword>
<sequence length="80" mass="8768">MGQPVLSGVNGQQFEGSYLGDSSRLPAHAKLECKICWWVYDPAEGDPQWQITPGTAFADLPAHWRCPQCDGAADQFMVVS</sequence>
<feature type="region of interest" description="Disordered" evidence="7">
    <location>
        <begin position="1"/>
        <end position="21"/>
    </location>
</feature>
<dbReference type="PROSITE" id="PS50903">
    <property type="entry name" value="RUBREDOXIN_LIKE"/>
    <property type="match status" value="1"/>
</dbReference>
<dbReference type="OrthoDB" id="9800607at2"/>
<proteinExistence type="inferred from homology"/>
<dbReference type="EMBL" id="MTJN01000002">
    <property type="protein sequence ID" value="OOV08007.1"/>
    <property type="molecule type" value="Genomic_DNA"/>
</dbReference>
<dbReference type="Gene3D" id="2.20.28.10">
    <property type="match status" value="1"/>
</dbReference>
<evidence type="ECO:0000256" key="2">
    <source>
        <dbReference type="ARBA" id="ARBA00022448"/>
    </source>
</evidence>
<evidence type="ECO:0000256" key="6">
    <source>
        <dbReference type="RuleBase" id="RU003820"/>
    </source>
</evidence>
<protein>
    <recommendedName>
        <fullName evidence="6">Rubredoxin</fullName>
    </recommendedName>
</protein>
<dbReference type="InterPro" id="IPR024935">
    <property type="entry name" value="Rubredoxin_dom"/>
</dbReference>
<keyword evidence="5 6" id="KW-0408">Iron</keyword>
<evidence type="ECO:0000256" key="1">
    <source>
        <dbReference type="ARBA" id="ARBA00001965"/>
    </source>
</evidence>
<dbReference type="AlphaFoldDB" id="A0A1T1AVD0"/>
<comment type="caution">
    <text evidence="9">The sequence shown here is derived from an EMBL/GenBank/DDBJ whole genome shotgun (WGS) entry which is preliminary data.</text>
</comment>
<evidence type="ECO:0000313" key="10">
    <source>
        <dbReference type="Proteomes" id="UP000190750"/>
    </source>
</evidence>
<dbReference type="PANTHER" id="PTHR47627">
    <property type="entry name" value="RUBREDOXIN"/>
    <property type="match status" value="1"/>
</dbReference>
<dbReference type="RefSeq" id="WP_078365874.1">
    <property type="nucleotide sequence ID" value="NZ_MTJN01000002.1"/>
</dbReference>
<dbReference type="CDD" id="cd00730">
    <property type="entry name" value="rubredoxin"/>
    <property type="match status" value="1"/>
</dbReference>
<organism evidence="9 10">
    <name type="scientific">Rhodoferax fermentans</name>
    <dbReference type="NCBI Taxonomy" id="28066"/>
    <lineage>
        <taxon>Bacteria</taxon>
        <taxon>Pseudomonadati</taxon>
        <taxon>Pseudomonadota</taxon>
        <taxon>Betaproteobacteria</taxon>
        <taxon>Burkholderiales</taxon>
        <taxon>Comamonadaceae</taxon>
        <taxon>Rhodoferax</taxon>
    </lineage>
</organism>
<evidence type="ECO:0000313" key="9">
    <source>
        <dbReference type="EMBL" id="OOV08007.1"/>
    </source>
</evidence>
<keyword evidence="3 6" id="KW-0479">Metal-binding</keyword>
<dbReference type="SUPFAM" id="SSF57802">
    <property type="entry name" value="Rubredoxin-like"/>
    <property type="match status" value="1"/>
</dbReference>
<gene>
    <name evidence="9" type="ORF">RF819_15915</name>
</gene>
<evidence type="ECO:0000256" key="4">
    <source>
        <dbReference type="ARBA" id="ARBA00022982"/>
    </source>
</evidence>
<dbReference type="InterPro" id="IPR018527">
    <property type="entry name" value="Rubredoxin_Fe_BS"/>
</dbReference>
<keyword evidence="10" id="KW-1185">Reference proteome</keyword>
<dbReference type="STRING" id="28066.RF819_15915"/>
<dbReference type="InterPro" id="IPR050526">
    <property type="entry name" value="Rubredoxin_ET"/>
</dbReference>
<evidence type="ECO:0000256" key="5">
    <source>
        <dbReference type="ARBA" id="ARBA00023004"/>
    </source>
</evidence>
<accession>A0A1T1AVD0</accession>
<comment type="cofactor">
    <cofactor evidence="1 6">
        <name>Fe(3+)</name>
        <dbReference type="ChEBI" id="CHEBI:29034"/>
    </cofactor>
</comment>
<dbReference type="PROSITE" id="PS00202">
    <property type="entry name" value="RUBREDOXIN"/>
    <property type="match status" value="1"/>
</dbReference>
<dbReference type="PANTHER" id="PTHR47627:SF1">
    <property type="entry name" value="RUBREDOXIN-1-RELATED"/>
    <property type="match status" value="1"/>
</dbReference>
<dbReference type="GO" id="GO:0009055">
    <property type="term" value="F:electron transfer activity"/>
    <property type="evidence" value="ECO:0007669"/>
    <property type="project" value="TreeGrafter"/>
</dbReference>
<evidence type="ECO:0000256" key="3">
    <source>
        <dbReference type="ARBA" id="ARBA00022723"/>
    </source>
</evidence>
<dbReference type="GO" id="GO:0005506">
    <property type="term" value="F:iron ion binding"/>
    <property type="evidence" value="ECO:0007669"/>
    <property type="project" value="UniProtKB-UniRule"/>
</dbReference>
<name>A0A1T1AVD0_RHOFE</name>
<dbReference type="PRINTS" id="PR00163">
    <property type="entry name" value="RUBREDOXIN"/>
</dbReference>
<evidence type="ECO:0000259" key="8">
    <source>
        <dbReference type="PROSITE" id="PS50903"/>
    </source>
</evidence>
<comment type="similarity">
    <text evidence="6">Belongs to the rubredoxin family.</text>
</comment>
<evidence type="ECO:0000256" key="7">
    <source>
        <dbReference type="SAM" id="MobiDB-lite"/>
    </source>
</evidence>
<feature type="domain" description="Rubredoxin-like" evidence="8">
    <location>
        <begin position="28"/>
        <end position="79"/>
    </location>
</feature>
<keyword evidence="4 6" id="KW-0249">Electron transport</keyword>